<name>A0A3B0VPR8_9ZZZZ</name>
<reference evidence="1" key="1">
    <citation type="submission" date="2018-06" db="EMBL/GenBank/DDBJ databases">
        <authorList>
            <person name="Zhirakovskaya E."/>
        </authorList>
    </citation>
    <scope>NUCLEOTIDE SEQUENCE</scope>
</reference>
<sequence length="105" mass="12388">MDNWVFQPQSYLQSETLIGDVMGVCYKIWLRDNFNWNYKNYSKDKLKNEVLKIVDHAEFLGDFDTWLIVDIGKTLPYPEKFKSLVYDDILVSDDNSTSLPIKIED</sequence>
<evidence type="ECO:0000313" key="1">
    <source>
        <dbReference type="EMBL" id="VAW38869.1"/>
    </source>
</evidence>
<accession>A0A3B0VPR8</accession>
<organism evidence="1">
    <name type="scientific">hydrothermal vent metagenome</name>
    <dbReference type="NCBI Taxonomy" id="652676"/>
    <lineage>
        <taxon>unclassified sequences</taxon>
        <taxon>metagenomes</taxon>
        <taxon>ecological metagenomes</taxon>
    </lineage>
</organism>
<protein>
    <submittedName>
        <fullName evidence="1">Uncharacterized protein</fullName>
    </submittedName>
</protein>
<gene>
    <name evidence="1" type="ORF">MNBD_GAMMA01-1291</name>
</gene>
<proteinExistence type="predicted"/>
<dbReference type="AlphaFoldDB" id="A0A3B0VPR8"/>
<dbReference type="EMBL" id="UOEW01000214">
    <property type="protein sequence ID" value="VAW38869.1"/>
    <property type="molecule type" value="Genomic_DNA"/>
</dbReference>